<organism evidence="2 3">
    <name type="scientific">Delitschia confertaspora ATCC 74209</name>
    <dbReference type="NCBI Taxonomy" id="1513339"/>
    <lineage>
        <taxon>Eukaryota</taxon>
        <taxon>Fungi</taxon>
        <taxon>Dikarya</taxon>
        <taxon>Ascomycota</taxon>
        <taxon>Pezizomycotina</taxon>
        <taxon>Dothideomycetes</taxon>
        <taxon>Pleosporomycetidae</taxon>
        <taxon>Pleosporales</taxon>
        <taxon>Delitschiaceae</taxon>
        <taxon>Delitschia</taxon>
    </lineage>
</organism>
<feature type="compositionally biased region" description="Polar residues" evidence="1">
    <location>
        <begin position="269"/>
        <end position="290"/>
    </location>
</feature>
<feature type="region of interest" description="Disordered" evidence="1">
    <location>
        <begin position="784"/>
        <end position="890"/>
    </location>
</feature>
<sequence>MEHDHVNSPESEGFRVEHQAAYQTATSPNIKAHEHLPRQEQPVDEAKGSRPVMTVDPTQLQEHLQGMEVLAGRGYVQIQAMTGLGVQSEVGLLSPKHVNESKHNTMSGTDKNGHHPAQLHDREPAIIPAKIPTSTQIQAVLRRSEQPLAQNTNNFRGMMGGNVHHHSQLQAMKGGNIPTHIYVDQTHSNGEHAAHLQRVEQRINNKGVLTTKSGNVPHQTQRQEARFQNITAQSLGPVTDKENISGSNQNYVTSSSTVTDLFKPEPLVTRQQHNQSQVKDPNITENNGQATPKAGNGSYTNVGQNNVSETSPRLNHLQSDDDQDQTTFFPDLVISANLNPITNDVSNAEQGHPNTNEWTDVDRFIFKGTEINLTSMFPNATEPIAQFNPVQSFHILPMSANARGIINPMGSMQGPFSTHGGLLSATQDDLWNNHTNEPNQFDVGLAIPPYGFPSLPPFSTPEEVHPVEENRASSPSAFGLHAGILHAPFSYEFPQNIDQMPLAVETESQALPYQEGPLSYGTEIPGLTTDDDTSDSNSDSSDSSEPTSRRKQRRRAVKIAKRKAYKEAAKKEKEAQAGLDTTMWNDRMGYSQQFFGNTDGAIEYMNRVTALPTLRPRKDPSIAKIEMKFEKCAQEVFFAIVNLSGIIDDENSHVIKYFKDGSEFCNYKHIEAISRIIVQEVIDRCKFGFRGSLMKDESKHASGVRLQDRTGTCKQRLANVVSALRVDKKICQDVLFDVSAIRLLTNAPLKYQMKKAVYKKSNKSRKDKLEELKQLEAQAGITVTGFNTEEKTPMTLSNGDSQSTMSDFSGENNGKIAYGSARAPAPTRGSRPSRKAAPRARAPKNAKQNVGGSPGSSRSKRKRGVFDYNDDTDEYTPQTSTRAKRGRKTL</sequence>
<feature type="compositionally biased region" description="Basic residues" evidence="1">
    <location>
        <begin position="831"/>
        <end position="844"/>
    </location>
</feature>
<feature type="region of interest" description="Disordered" evidence="1">
    <location>
        <begin position="269"/>
        <end position="317"/>
    </location>
</feature>
<feature type="region of interest" description="Disordered" evidence="1">
    <location>
        <begin position="515"/>
        <end position="557"/>
    </location>
</feature>
<dbReference type="AlphaFoldDB" id="A0A9P4JTT0"/>
<gene>
    <name evidence="2" type="ORF">GQ43DRAFT_468113</name>
</gene>
<name>A0A9P4JTT0_9PLEO</name>
<dbReference type="OrthoDB" id="3801063at2759"/>
<feature type="compositionally biased region" description="Polar residues" evidence="1">
    <location>
        <begin position="297"/>
        <end position="317"/>
    </location>
</feature>
<evidence type="ECO:0000313" key="3">
    <source>
        <dbReference type="Proteomes" id="UP000799536"/>
    </source>
</evidence>
<feature type="region of interest" description="Disordered" evidence="1">
    <location>
        <begin position="27"/>
        <end position="50"/>
    </location>
</feature>
<comment type="caution">
    <text evidence="2">The sequence shown here is derived from an EMBL/GenBank/DDBJ whole genome shotgun (WGS) entry which is preliminary data.</text>
</comment>
<proteinExistence type="predicted"/>
<accession>A0A9P4JTT0</accession>
<evidence type="ECO:0000256" key="1">
    <source>
        <dbReference type="SAM" id="MobiDB-lite"/>
    </source>
</evidence>
<keyword evidence="3" id="KW-1185">Reference proteome</keyword>
<feature type="compositionally biased region" description="Low complexity" evidence="1">
    <location>
        <begin position="535"/>
        <end position="544"/>
    </location>
</feature>
<feature type="compositionally biased region" description="Polar residues" evidence="1">
    <location>
        <begin position="794"/>
        <end position="812"/>
    </location>
</feature>
<feature type="region of interest" description="Disordered" evidence="1">
    <location>
        <begin position="236"/>
        <end position="257"/>
    </location>
</feature>
<dbReference type="EMBL" id="ML993855">
    <property type="protein sequence ID" value="KAF2205441.1"/>
    <property type="molecule type" value="Genomic_DNA"/>
</dbReference>
<protein>
    <submittedName>
        <fullName evidence="2">Uncharacterized protein</fullName>
    </submittedName>
</protein>
<feature type="compositionally biased region" description="Polar residues" evidence="1">
    <location>
        <begin position="244"/>
        <end position="257"/>
    </location>
</feature>
<reference evidence="2" key="1">
    <citation type="journal article" date="2020" name="Stud. Mycol.">
        <title>101 Dothideomycetes genomes: a test case for predicting lifestyles and emergence of pathogens.</title>
        <authorList>
            <person name="Haridas S."/>
            <person name="Albert R."/>
            <person name="Binder M."/>
            <person name="Bloem J."/>
            <person name="Labutti K."/>
            <person name="Salamov A."/>
            <person name="Andreopoulos B."/>
            <person name="Baker S."/>
            <person name="Barry K."/>
            <person name="Bills G."/>
            <person name="Bluhm B."/>
            <person name="Cannon C."/>
            <person name="Castanera R."/>
            <person name="Culley D."/>
            <person name="Daum C."/>
            <person name="Ezra D."/>
            <person name="Gonzalez J."/>
            <person name="Henrissat B."/>
            <person name="Kuo A."/>
            <person name="Liang C."/>
            <person name="Lipzen A."/>
            <person name="Lutzoni F."/>
            <person name="Magnuson J."/>
            <person name="Mondo S."/>
            <person name="Nolan M."/>
            <person name="Ohm R."/>
            <person name="Pangilinan J."/>
            <person name="Park H.-J."/>
            <person name="Ramirez L."/>
            <person name="Alfaro M."/>
            <person name="Sun H."/>
            <person name="Tritt A."/>
            <person name="Yoshinaga Y."/>
            <person name="Zwiers L.-H."/>
            <person name="Turgeon B."/>
            <person name="Goodwin S."/>
            <person name="Spatafora J."/>
            <person name="Crous P."/>
            <person name="Grigoriev I."/>
        </authorList>
    </citation>
    <scope>NUCLEOTIDE SEQUENCE</scope>
    <source>
        <strain evidence="2">ATCC 74209</strain>
    </source>
</reference>
<evidence type="ECO:0000313" key="2">
    <source>
        <dbReference type="EMBL" id="KAF2205441.1"/>
    </source>
</evidence>
<dbReference type="Proteomes" id="UP000799536">
    <property type="component" value="Unassembled WGS sequence"/>
</dbReference>